<keyword evidence="2" id="KW-0547">Nucleotide-binding</keyword>
<proteinExistence type="inferred from homology"/>
<protein>
    <submittedName>
        <fullName evidence="6">Zinc-binding oxidoreductase</fullName>
    </submittedName>
</protein>
<dbReference type="InterPro" id="IPR020843">
    <property type="entry name" value="ER"/>
</dbReference>
<evidence type="ECO:0000259" key="5">
    <source>
        <dbReference type="SMART" id="SM00829"/>
    </source>
</evidence>
<gene>
    <name evidence="6" type="ORF">BDV40DRAFT_260411</name>
</gene>
<organism evidence="6 7">
    <name type="scientific">Aspergillus tamarii</name>
    <dbReference type="NCBI Taxonomy" id="41984"/>
    <lineage>
        <taxon>Eukaryota</taxon>
        <taxon>Fungi</taxon>
        <taxon>Dikarya</taxon>
        <taxon>Ascomycota</taxon>
        <taxon>Pezizomycotina</taxon>
        <taxon>Eurotiomycetes</taxon>
        <taxon>Eurotiomycetidae</taxon>
        <taxon>Eurotiales</taxon>
        <taxon>Aspergillaceae</taxon>
        <taxon>Aspergillus</taxon>
        <taxon>Aspergillus subgen. Circumdati</taxon>
    </lineage>
</organism>
<dbReference type="OrthoDB" id="48317at2759"/>
<dbReference type="Gene3D" id="3.90.180.10">
    <property type="entry name" value="Medium-chain alcohol dehydrogenases, catalytic domain"/>
    <property type="match status" value="1"/>
</dbReference>
<dbReference type="InterPro" id="IPR036291">
    <property type="entry name" value="NAD(P)-bd_dom_sf"/>
</dbReference>
<dbReference type="CDD" id="cd08249">
    <property type="entry name" value="enoyl_reductase_like"/>
    <property type="match status" value="1"/>
</dbReference>
<evidence type="ECO:0000313" key="7">
    <source>
        <dbReference type="Proteomes" id="UP000326950"/>
    </source>
</evidence>
<keyword evidence="4" id="KW-0560">Oxidoreductase</keyword>
<name>A0A5N6V0W6_ASPTM</name>
<dbReference type="AlphaFoldDB" id="A0A5N6V0W6"/>
<dbReference type="InterPro" id="IPR013154">
    <property type="entry name" value="ADH-like_N"/>
</dbReference>
<dbReference type="EMBL" id="ML738607">
    <property type="protein sequence ID" value="KAE8164582.1"/>
    <property type="molecule type" value="Genomic_DNA"/>
</dbReference>
<dbReference type="PANTHER" id="PTHR45348">
    <property type="entry name" value="HYPOTHETICAL OXIDOREDUCTASE (EUROFUNG)"/>
    <property type="match status" value="1"/>
</dbReference>
<dbReference type="SUPFAM" id="SSF51735">
    <property type="entry name" value="NAD(P)-binding Rossmann-fold domains"/>
    <property type="match status" value="1"/>
</dbReference>
<evidence type="ECO:0000313" key="6">
    <source>
        <dbReference type="EMBL" id="KAE8164582.1"/>
    </source>
</evidence>
<dbReference type="InterPro" id="IPR047122">
    <property type="entry name" value="Trans-enoyl_RdTase-like"/>
</dbReference>
<evidence type="ECO:0000256" key="4">
    <source>
        <dbReference type="ARBA" id="ARBA00023002"/>
    </source>
</evidence>
<dbReference type="InterPro" id="IPR013149">
    <property type="entry name" value="ADH-like_C"/>
</dbReference>
<evidence type="ECO:0000256" key="1">
    <source>
        <dbReference type="ARBA" id="ARBA00008072"/>
    </source>
</evidence>
<dbReference type="SUPFAM" id="SSF50129">
    <property type="entry name" value="GroES-like"/>
    <property type="match status" value="1"/>
</dbReference>
<dbReference type="PANTHER" id="PTHR45348:SF2">
    <property type="entry name" value="ZINC-TYPE ALCOHOL DEHYDROGENASE-LIKE PROTEIN C2E1P3.01"/>
    <property type="match status" value="1"/>
</dbReference>
<dbReference type="SMART" id="SM00829">
    <property type="entry name" value="PKS_ER"/>
    <property type="match status" value="1"/>
</dbReference>
<dbReference type="Proteomes" id="UP000326950">
    <property type="component" value="Unassembled WGS sequence"/>
</dbReference>
<evidence type="ECO:0000256" key="3">
    <source>
        <dbReference type="ARBA" id="ARBA00022857"/>
    </source>
</evidence>
<keyword evidence="7" id="KW-1185">Reference proteome</keyword>
<dbReference type="Pfam" id="PF08240">
    <property type="entry name" value="ADH_N"/>
    <property type="match status" value="1"/>
</dbReference>
<reference evidence="6 7" key="1">
    <citation type="submission" date="2019-04" db="EMBL/GenBank/DDBJ databases">
        <title>Friends and foes A comparative genomics study of 23 Aspergillus species from section Flavi.</title>
        <authorList>
            <consortium name="DOE Joint Genome Institute"/>
            <person name="Kjaerbolling I."/>
            <person name="Vesth T."/>
            <person name="Frisvad J.C."/>
            <person name="Nybo J.L."/>
            <person name="Theobald S."/>
            <person name="Kildgaard S."/>
            <person name="Isbrandt T."/>
            <person name="Kuo A."/>
            <person name="Sato A."/>
            <person name="Lyhne E.K."/>
            <person name="Kogle M.E."/>
            <person name="Wiebenga A."/>
            <person name="Kun R.S."/>
            <person name="Lubbers R.J."/>
            <person name="Makela M.R."/>
            <person name="Barry K."/>
            <person name="Chovatia M."/>
            <person name="Clum A."/>
            <person name="Daum C."/>
            <person name="Haridas S."/>
            <person name="He G."/>
            <person name="LaButti K."/>
            <person name="Lipzen A."/>
            <person name="Mondo S."/>
            <person name="Riley R."/>
            <person name="Salamov A."/>
            <person name="Simmons B.A."/>
            <person name="Magnuson J.K."/>
            <person name="Henrissat B."/>
            <person name="Mortensen U.H."/>
            <person name="Larsen T.O."/>
            <person name="Devries R.P."/>
            <person name="Grigoriev I.V."/>
            <person name="Machida M."/>
            <person name="Baker S.E."/>
            <person name="Andersen M.R."/>
        </authorList>
    </citation>
    <scope>NUCLEOTIDE SEQUENCE [LARGE SCALE GENOMIC DNA]</scope>
    <source>
        <strain evidence="6 7">CBS 117626</strain>
    </source>
</reference>
<evidence type="ECO:0000256" key="2">
    <source>
        <dbReference type="ARBA" id="ARBA00022741"/>
    </source>
</evidence>
<dbReference type="GO" id="GO:0000166">
    <property type="term" value="F:nucleotide binding"/>
    <property type="evidence" value="ECO:0007669"/>
    <property type="project" value="UniProtKB-KW"/>
</dbReference>
<dbReference type="Pfam" id="PF00107">
    <property type="entry name" value="ADH_zinc_N"/>
    <property type="match status" value="1"/>
</dbReference>
<keyword evidence="3" id="KW-0521">NADP</keyword>
<sequence>MITQKAVVITAPKQAEVVANRPIPALRDDYILVKTACVAINPTDWKHIDHLAPSGVLVGCDYAGIVQEVGKNVKKSFQKGDRVCGFVHGSNAVQPEDGAFAEYIVAKGDLQIKIPDHLTFQEATTLGLGVTTAGQGLYQGLKLPLPTNPIKEAQPILIYGGSTATGTLAIQFAKLSGYKVLTTCSPRNFDQVKRLGADAVFDYRDPGSADRIKELTNDNLKLVFDTISSEDSARYCDRAISSGGGDYSALLPLAIERPKNVNHGATMAYTAFGEGFQFGPRDIPPKPEDYTFAENLCTVVERLLAEKRLSVHPPKVCPAGLNGTLEGLNSMREGKVSGEKLVYNIADTS</sequence>
<dbReference type="InterPro" id="IPR011032">
    <property type="entry name" value="GroES-like_sf"/>
</dbReference>
<dbReference type="GO" id="GO:0016651">
    <property type="term" value="F:oxidoreductase activity, acting on NAD(P)H"/>
    <property type="evidence" value="ECO:0007669"/>
    <property type="project" value="InterPro"/>
</dbReference>
<comment type="similarity">
    <text evidence="1">Belongs to the zinc-containing alcohol dehydrogenase family.</text>
</comment>
<accession>A0A5N6V0W6</accession>
<feature type="domain" description="Enoyl reductase (ER)" evidence="5">
    <location>
        <begin position="10"/>
        <end position="342"/>
    </location>
</feature>
<dbReference type="Gene3D" id="3.40.50.720">
    <property type="entry name" value="NAD(P)-binding Rossmann-like Domain"/>
    <property type="match status" value="1"/>
</dbReference>